<dbReference type="OrthoDB" id="5424797at2759"/>
<evidence type="ECO:0000256" key="1">
    <source>
        <dbReference type="SAM" id="MobiDB-lite"/>
    </source>
</evidence>
<dbReference type="KEGG" id="ffu:CLAFUR5_02968"/>
<feature type="region of interest" description="Disordered" evidence="1">
    <location>
        <begin position="384"/>
        <end position="428"/>
    </location>
</feature>
<gene>
    <name evidence="2" type="ORF">CLAFUR5_02968</name>
</gene>
<keyword evidence="3" id="KW-1185">Reference proteome</keyword>
<organism evidence="2 3">
    <name type="scientific">Passalora fulva</name>
    <name type="common">Tomato leaf mold</name>
    <name type="synonym">Cladosporium fulvum</name>
    <dbReference type="NCBI Taxonomy" id="5499"/>
    <lineage>
        <taxon>Eukaryota</taxon>
        <taxon>Fungi</taxon>
        <taxon>Dikarya</taxon>
        <taxon>Ascomycota</taxon>
        <taxon>Pezizomycotina</taxon>
        <taxon>Dothideomycetes</taxon>
        <taxon>Dothideomycetidae</taxon>
        <taxon>Mycosphaerellales</taxon>
        <taxon>Mycosphaerellaceae</taxon>
        <taxon>Fulvia</taxon>
    </lineage>
</organism>
<proteinExistence type="predicted"/>
<dbReference type="AlphaFoldDB" id="A0A9Q8LAF7"/>
<name>A0A9Q8LAF7_PASFU</name>
<reference evidence="2" key="2">
    <citation type="journal article" date="2022" name="Microb. Genom.">
        <title>A chromosome-scale genome assembly of the tomato pathogen Cladosporium fulvum reveals a compartmentalized genome architecture and the presence of a dispensable chromosome.</title>
        <authorList>
            <person name="Zaccaron A.Z."/>
            <person name="Chen L.H."/>
            <person name="Samaras A."/>
            <person name="Stergiopoulos I."/>
        </authorList>
    </citation>
    <scope>NUCLEOTIDE SEQUENCE</scope>
    <source>
        <strain evidence="2">Race5_Kim</strain>
    </source>
</reference>
<protein>
    <submittedName>
        <fullName evidence="2">Uncharacterized protein</fullName>
    </submittedName>
</protein>
<sequence length="512" mass="57610">MKHNGLGVRLRPCVENNTFMAEFGPGPELEGGPHHTPNASTFVVASSRQAFEVFVRLETSFMPHSAQVLTIEIEAKSALKRDSKENETQTWSIPLCRRRTGLKHNRDIDAESAKEYCFSTYVFWTRDKSPCKFSSASHPFLVPEVGECITVRFRRGKLLDIEPRLPMKENDTNPPRSPTETELAGPTIIDERWFKKLGGRNGKPIEFEFEICAEDFSSPTLQSKVMEARCGRSALEADDCDDDEGHVAIKPEEQPDLLEGLMRGRNETRTDQVQPASTDCSLKETDQDIRAKYGPPPTTDAGHCTLRPSNGRIVSAKYDTTYHILDDYIGPAPETSTTEVQAEMPMAMKKVGYSQFYPLDNNGQPIKSRGRPVGWRKAYHSREAHGLEPYTNSSTPKGDASRGHESPANVNRPLQGQLKDTDAPVGADPTASIRHAVANRKVLDQDHRSVLVRKASDRNEDTELSQEPSSDRTDSRAMKKAKLMLELEWDEVKVKQREISIRKKLLDLEERY</sequence>
<evidence type="ECO:0000313" key="3">
    <source>
        <dbReference type="Proteomes" id="UP000756132"/>
    </source>
</evidence>
<dbReference type="RefSeq" id="XP_047758188.1">
    <property type="nucleotide sequence ID" value="XM_047902116.1"/>
</dbReference>
<dbReference type="GeneID" id="71982846"/>
<dbReference type="Proteomes" id="UP000756132">
    <property type="component" value="Chromosome 2"/>
</dbReference>
<reference evidence="2" key="1">
    <citation type="submission" date="2021-12" db="EMBL/GenBank/DDBJ databases">
        <authorList>
            <person name="Zaccaron A."/>
            <person name="Stergiopoulos I."/>
        </authorList>
    </citation>
    <scope>NUCLEOTIDE SEQUENCE</scope>
    <source>
        <strain evidence="2">Race5_Kim</strain>
    </source>
</reference>
<feature type="compositionally biased region" description="Basic and acidic residues" evidence="1">
    <location>
        <begin position="444"/>
        <end position="461"/>
    </location>
</feature>
<accession>A0A9Q8LAF7</accession>
<feature type="region of interest" description="Disordered" evidence="1">
    <location>
        <begin position="444"/>
        <end position="478"/>
    </location>
</feature>
<dbReference type="EMBL" id="CP090164">
    <property type="protein sequence ID" value="UJO13822.1"/>
    <property type="molecule type" value="Genomic_DNA"/>
</dbReference>
<evidence type="ECO:0000313" key="2">
    <source>
        <dbReference type="EMBL" id="UJO13822.1"/>
    </source>
</evidence>